<organism evidence="2 3">
    <name type="scientific">Bradyrhizobium neotropicale</name>
    <dbReference type="NCBI Taxonomy" id="1497615"/>
    <lineage>
        <taxon>Bacteria</taxon>
        <taxon>Pseudomonadati</taxon>
        <taxon>Pseudomonadota</taxon>
        <taxon>Alphaproteobacteria</taxon>
        <taxon>Hyphomicrobiales</taxon>
        <taxon>Nitrobacteraceae</taxon>
        <taxon>Bradyrhizobium</taxon>
    </lineage>
</organism>
<dbReference type="RefSeq" id="WP_027551632.1">
    <property type="nucleotide sequence ID" value="NZ_LSEF01000088.1"/>
</dbReference>
<evidence type="ECO:0000313" key="2">
    <source>
        <dbReference type="EMBL" id="OAF11709.1"/>
    </source>
</evidence>
<gene>
    <name evidence="2" type="ORF">AXW67_21830</name>
</gene>
<feature type="compositionally biased region" description="Basic and acidic residues" evidence="1">
    <location>
        <begin position="69"/>
        <end position="84"/>
    </location>
</feature>
<dbReference type="Proteomes" id="UP000077173">
    <property type="component" value="Unassembled WGS sequence"/>
</dbReference>
<proteinExistence type="predicted"/>
<evidence type="ECO:0000256" key="1">
    <source>
        <dbReference type="SAM" id="MobiDB-lite"/>
    </source>
</evidence>
<comment type="caution">
    <text evidence="2">The sequence shown here is derived from an EMBL/GenBank/DDBJ whole genome shotgun (WGS) entry which is preliminary data.</text>
</comment>
<evidence type="ECO:0000313" key="3">
    <source>
        <dbReference type="Proteomes" id="UP000077173"/>
    </source>
</evidence>
<name>A0A176YVG8_9BRAD</name>
<protein>
    <submittedName>
        <fullName evidence="2">Uncharacterized protein</fullName>
    </submittedName>
</protein>
<dbReference type="EMBL" id="LSEF01000088">
    <property type="protein sequence ID" value="OAF11709.1"/>
    <property type="molecule type" value="Genomic_DNA"/>
</dbReference>
<accession>A0A176YVG8</accession>
<dbReference type="GeneID" id="32580828"/>
<sequence>MRTPSNVLRKLRRIVGRAIAALHQQRSIEAGRMLRRYRHLLEPPHDASLLIEIIPVCHEEEISGNAHGFDARERADKRQTFERA</sequence>
<feature type="region of interest" description="Disordered" evidence="1">
    <location>
        <begin position="65"/>
        <end position="84"/>
    </location>
</feature>
<keyword evidence="3" id="KW-1185">Reference proteome</keyword>
<reference evidence="2 3" key="1">
    <citation type="submission" date="2016-02" db="EMBL/GenBank/DDBJ databases">
        <title>Draft genome sequence of the strain BR 10247T Bradyrhizobium neotropicale isolated from nodules of Centrolobium paraense.</title>
        <authorList>
            <person name="Simoes-Araujo J.L."/>
            <person name="Barauna A.C."/>
            <person name="Silva K."/>
            <person name="Zilli J.E."/>
        </authorList>
    </citation>
    <scope>NUCLEOTIDE SEQUENCE [LARGE SCALE GENOMIC DNA]</scope>
    <source>
        <strain evidence="2 3">BR 10247</strain>
    </source>
</reference>
<dbReference type="AlphaFoldDB" id="A0A176YVG8"/>